<comment type="caution">
    <text evidence="2">The sequence shown here is derived from an EMBL/GenBank/DDBJ whole genome shotgun (WGS) entry which is preliminary data.</text>
</comment>
<dbReference type="EMBL" id="VSRR010009292">
    <property type="protein sequence ID" value="MPC50125.1"/>
    <property type="molecule type" value="Genomic_DNA"/>
</dbReference>
<accession>A0A5B7FXR7</accession>
<reference evidence="2 3" key="1">
    <citation type="submission" date="2019-05" db="EMBL/GenBank/DDBJ databases">
        <title>Another draft genome of Portunus trituberculatus and its Hox gene families provides insights of decapod evolution.</title>
        <authorList>
            <person name="Jeong J.-H."/>
            <person name="Song I."/>
            <person name="Kim S."/>
            <person name="Choi T."/>
            <person name="Kim D."/>
            <person name="Ryu S."/>
            <person name="Kim W."/>
        </authorList>
    </citation>
    <scope>NUCLEOTIDE SEQUENCE [LARGE SCALE GENOMIC DNA]</scope>
    <source>
        <tissue evidence="2">Muscle</tissue>
    </source>
</reference>
<protein>
    <submittedName>
        <fullName evidence="2">Uncharacterized protein</fullName>
    </submittedName>
</protein>
<dbReference type="Proteomes" id="UP000324222">
    <property type="component" value="Unassembled WGS sequence"/>
</dbReference>
<sequence length="81" mass="8755">MGRRDPGRLPQAVSLPSGLSLQGVSRTPAGREDEPLQFSFRLFCLSLASSRPSCLTSVTSRPVKLSFSFFPLPVIVTFSGL</sequence>
<proteinExistence type="predicted"/>
<evidence type="ECO:0000313" key="3">
    <source>
        <dbReference type="Proteomes" id="UP000324222"/>
    </source>
</evidence>
<organism evidence="2 3">
    <name type="scientific">Portunus trituberculatus</name>
    <name type="common">Swimming crab</name>
    <name type="synonym">Neptunus trituberculatus</name>
    <dbReference type="NCBI Taxonomy" id="210409"/>
    <lineage>
        <taxon>Eukaryota</taxon>
        <taxon>Metazoa</taxon>
        <taxon>Ecdysozoa</taxon>
        <taxon>Arthropoda</taxon>
        <taxon>Crustacea</taxon>
        <taxon>Multicrustacea</taxon>
        <taxon>Malacostraca</taxon>
        <taxon>Eumalacostraca</taxon>
        <taxon>Eucarida</taxon>
        <taxon>Decapoda</taxon>
        <taxon>Pleocyemata</taxon>
        <taxon>Brachyura</taxon>
        <taxon>Eubrachyura</taxon>
        <taxon>Portunoidea</taxon>
        <taxon>Portunidae</taxon>
        <taxon>Portuninae</taxon>
        <taxon>Portunus</taxon>
    </lineage>
</organism>
<feature type="region of interest" description="Disordered" evidence="1">
    <location>
        <begin position="1"/>
        <end position="30"/>
    </location>
</feature>
<dbReference type="AlphaFoldDB" id="A0A5B7FXR7"/>
<name>A0A5B7FXR7_PORTR</name>
<evidence type="ECO:0000256" key="1">
    <source>
        <dbReference type="SAM" id="MobiDB-lite"/>
    </source>
</evidence>
<keyword evidence="3" id="KW-1185">Reference proteome</keyword>
<gene>
    <name evidence="2" type="ORF">E2C01_043947</name>
</gene>
<evidence type="ECO:0000313" key="2">
    <source>
        <dbReference type="EMBL" id="MPC50125.1"/>
    </source>
</evidence>